<evidence type="ECO:0000313" key="2">
    <source>
        <dbReference type="Proteomes" id="UP000028681"/>
    </source>
</evidence>
<dbReference type="GeneID" id="80988297"/>
<reference evidence="1 2" key="1">
    <citation type="journal article" date="2012" name="PLoS ONE">
        <title>Edwardsiella comparative phylogenomics reveal the new intra/inter-species taxonomic relationships, virulence evolution and niche adaptation mechanisms.</title>
        <authorList>
            <person name="Yang M."/>
            <person name="Lv Y."/>
            <person name="Xiao J."/>
            <person name="Wu H."/>
            <person name="Zheng H."/>
            <person name="Liu Q."/>
            <person name="Zhang Y."/>
            <person name="Wang Q."/>
        </authorList>
    </citation>
    <scope>NUCLEOTIDE SEQUENCE [LARGE SCALE GENOMIC DNA]</scope>
    <source>
        <strain evidence="2">080813</strain>
    </source>
</reference>
<dbReference type="KEGG" id="ete:ETEE_3196"/>
<dbReference type="EMBL" id="CP006664">
    <property type="protein sequence ID" value="AIJ09623.1"/>
    <property type="molecule type" value="Genomic_DNA"/>
</dbReference>
<proteinExistence type="predicted"/>
<dbReference type="Proteomes" id="UP000028681">
    <property type="component" value="Chromosome"/>
</dbReference>
<name>A0A076LSX5_9GAMM</name>
<dbReference type="AlphaFoldDB" id="A0A076LSX5"/>
<dbReference type="RefSeq" id="WP_174434937.1">
    <property type="nucleotide sequence ID" value="NZ_CP006664.1"/>
</dbReference>
<organism evidence="1 2">
    <name type="scientific">Edwardsiella anguillarum ET080813</name>
    <dbReference type="NCBI Taxonomy" id="667120"/>
    <lineage>
        <taxon>Bacteria</taxon>
        <taxon>Pseudomonadati</taxon>
        <taxon>Pseudomonadota</taxon>
        <taxon>Gammaproteobacteria</taxon>
        <taxon>Enterobacterales</taxon>
        <taxon>Hafniaceae</taxon>
        <taxon>Edwardsiella</taxon>
    </lineage>
</organism>
<accession>A0A076LSX5</accession>
<sequence>MSGVGNPITLSADLYRMPQALGGHSVVILPQHPAIDAFRQAGAVAKLARPESAFLRDRDGAPALALSARSPRALIRCRPHPRRALRMTSRRERRFRRLIPPAQGA</sequence>
<dbReference type="HOGENOM" id="CLU_2232323_0_0_6"/>
<evidence type="ECO:0000313" key="1">
    <source>
        <dbReference type="EMBL" id="AIJ09623.1"/>
    </source>
</evidence>
<gene>
    <name evidence="1" type="ORF">ETEE_3196</name>
</gene>
<protein>
    <submittedName>
        <fullName evidence="1">Uncharacterized protein</fullName>
    </submittedName>
</protein>